<accession>A0A9W8VKP9</accession>
<dbReference type="InterPro" id="IPR052360">
    <property type="entry name" value="Transcr_Regulatory_Proteins"/>
</dbReference>
<protein>
    <submittedName>
        <fullName evidence="7">Uncharacterized protein</fullName>
    </submittedName>
</protein>
<name>A0A9W8VKP9_9HYPO</name>
<keyword evidence="1" id="KW-0479">Metal-binding</keyword>
<keyword evidence="5" id="KW-0804">Transcription</keyword>
<evidence type="ECO:0000256" key="4">
    <source>
        <dbReference type="ARBA" id="ARBA00023125"/>
    </source>
</evidence>
<dbReference type="EMBL" id="JAOQAZ010000003">
    <property type="protein sequence ID" value="KAJ4268972.1"/>
    <property type="molecule type" value="Genomic_DNA"/>
</dbReference>
<dbReference type="PANTHER" id="PTHR36206">
    <property type="entry name" value="ASPERCRYPTIN BIOSYNTHESIS CLUSTER-SPECIFIC TRANSCRIPTION REGULATOR ATNN-RELATED"/>
    <property type="match status" value="1"/>
</dbReference>
<organism evidence="7 8">
    <name type="scientific">Fusarium torreyae</name>
    <dbReference type="NCBI Taxonomy" id="1237075"/>
    <lineage>
        <taxon>Eukaryota</taxon>
        <taxon>Fungi</taxon>
        <taxon>Dikarya</taxon>
        <taxon>Ascomycota</taxon>
        <taxon>Pezizomycotina</taxon>
        <taxon>Sordariomycetes</taxon>
        <taxon>Hypocreomycetidae</taxon>
        <taxon>Hypocreales</taxon>
        <taxon>Nectriaceae</taxon>
        <taxon>Fusarium</taxon>
    </lineage>
</organism>
<evidence type="ECO:0000256" key="5">
    <source>
        <dbReference type="ARBA" id="ARBA00023163"/>
    </source>
</evidence>
<dbReference type="Proteomes" id="UP001152049">
    <property type="component" value="Unassembled WGS sequence"/>
</dbReference>
<keyword evidence="3" id="KW-0805">Transcription regulation</keyword>
<keyword evidence="4" id="KW-0238">DNA-binding</keyword>
<keyword evidence="2" id="KW-0862">Zinc</keyword>
<reference evidence="7" key="1">
    <citation type="submission" date="2022-09" db="EMBL/GenBank/DDBJ databases">
        <title>Fusarium specimens isolated from Avocado Roots.</title>
        <authorList>
            <person name="Stajich J."/>
            <person name="Roper C."/>
            <person name="Heimlech-Rivalta G."/>
        </authorList>
    </citation>
    <scope>NUCLEOTIDE SEQUENCE</scope>
    <source>
        <strain evidence="7">CF00136</strain>
    </source>
</reference>
<sequence>MPIKSILPEKMPWPSEESTGHFTSLQEARRALDVLLAYVLPETISPKRMERPRYIPPFDLTRLFDDWSEKFTTFLAKHDLSKQALPRVTLMNLWFSTARIIFASTFSTDEITFDALLGEFTHIINKAEELLLSSETRYSVDIGVVPPLYYAALKCRDPFIRRRAITILQATPRREAGWDSLGASCVLEEVIRIEENGLGVVMSQYDVPGSARICDMHVVTDVENKKVCLKALQQGASGWGQKKILTW</sequence>
<proteinExistence type="predicted"/>
<gene>
    <name evidence="7" type="ORF">NW762_003043</name>
</gene>
<evidence type="ECO:0000313" key="7">
    <source>
        <dbReference type="EMBL" id="KAJ4268972.1"/>
    </source>
</evidence>
<comment type="caution">
    <text evidence="7">The sequence shown here is derived from an EMBL/GenBank/DDBJ whole genome shotgun (WGS) entry which is preliminary data.</text>
</comment>
<evidence type="ECO:0000256" key="1">
    <source>
        <dbReference type="ARBA" id="ARBA00022723"/>
    </source>
</evidence>
<dbReference type="GO" id="GO:0003677">
    <property type="term" value="F:DNA binding"/>
    <property type="evidence" value="ECO:0007669"/>
    <property type="project" value="UniProtKB-KW"/>
</dbReference>
<evidence type="ECO:0000256" key="2">
    <source>
        <dbReference type="ARBA" id="ARBA00022833"/>
    </source>
</evidence>
<keyword evidence="8" id="KW-1185">Reference proteome</keyword>
<dbReference type="PANTHER" id="PTHR36206:SF12">
    <property type="entry name" value="ASPERCRYPTIN BIOSYNTHESIS CLUSTER-SPECIFIC TRANSCRIPTION REGULATOR ATNN-RELATED"/>
    <property type="match status" value="1"/>
</dbReference>
<evidence type="ECO:0000256" key="3">
    <source>
        <dbReference type="ARBA" id="ARBA00023015"/>
    </source>
</evidence>
<evidence type="ECO:0000256" key="6">
    <source>
        <dbReference type="ARBA" id="ARBA00023242"/>
    </source>
</evidence>
<dbReference type="OrthoDB" id="3598904at2759"/>
<dbReference type="GO" id="GO:0046872">
    <property type="term" value="F:metal ion binding"/>
    <property type="evidence" value="ECO:0007669"/>
    <property type="project" value="UniProtKB-KW"/>
</dbReference>
<keyword evidence="6" id="KW-0539">Nucleus</keyword>
<dbReference type="AlphaFoldDB" id="A0A9W8VKP9"/>
<evidence type="ECO:0000313" key="8">
    <source>
        <dbReference type="Proteomes" id="UP001152049"/>
    </source>
</evidence>